<dbReference type="Gene3D" id="3.40.50.1820">
    <property type="entry name" value="alpha/beta hydrolase"/>
    <property type="match status" value="1"/>
</dbReference>
<dbReference type="InterPro" id="IPR010963">
    <property type="entry name" value="PHA_synth_I"/>
</dbReference>
<dbReference type="AlphaFoldDB" id="A0AAU8BRL2"/>
<organism evidence="6">
    <name type="scientific">Vibrio chaetopteri</name>
    <dbReference type="NCBI Taxonomy" id="3016528"/>
    <lineage>
        <taxon>Bacteria</taxon>
        <taxon>Pseudomonadati</taxon>
        <taxon>Pseudomonadota</taxon>
        <taxon>Gammaproteobacteria</taxon>
        <taxon>Vibrionales</taxon>
        <taxon>Vibrionaceae</taxon>
        <taxon>Vibrio</taxon>
    </lineage>
</organism>
<evidence type="ECO:0000256" key="2">
    <source>
        <dbReference type="ARBA" id="ARBA00022490"/>
    </source>
</evidence>
<dbReference type="NCBIfam" id="TIGR01838">
    <property type="entry name" value="PHA_synth_I"/>
    <property type="match status" value="1"/>
</dbReference>
<reference evidence="6" key="1">
    <citation type="submission" date="2023-01" db="EMBL/GenBank/DDBJ databases">
        <title>Vibrio sp. CB1-14 genome sequencing.</title>
        <authorList>
            <person name="Otstavnykh N."/>
            <person name="Isaeva M."/>
            <person name="Meleshko D."/>
        </authorList>
    </citation>
    <scope>NUCLEOTIDE SEQUENCE</scope>
    <source>
        <strain evidence="6">CB1-14</strain>
    </source>
</reference>
<dbReference type="PANTHER" id="PTHR36837">
    <property type="entry name" value="POLY(3-HYDROXYALKANOATE) POLYMERASE SUBUNIT PHAC"/>
    <property type="match status" value="1"/>
</dbReference>
<dbReference type="GO" id="GO:0005737">
    <property type="term" value="C:cytoplasm"/>
    <property type="evidence" value="ECO:0007669"/>
    <property type="project" value="UniProtKB-SubCell"/>
</dbReference>
<evidence type="ECO:0000256" key="1">
    <source>
        <dbReference type="ARBA" id="ARBA00004496"/>
    </source>
</evidence>
<dbReference type="Pfam" id="PF07167">
    <property type="entry name" value="PhaC_N"/>
    <property type="match status" value="1"/>
</dbReference>
<sequence length="586" mass="66924">MENKPPFQDVIDSYFQATQGWFDAFQKPTQSTIFKSQVEDWSQLAQSVASNPTSILEQQMTWWNQQINLFNDCILSTSESTAKETDPRFRDESWSENPMYSYIKESYKLVCKSVLDTIGNTQDIEPEAKERLEFFARQFLNAMSPSNFITTNPEIMKLTLESNGENLIKGLDQLQKDMSKSVDMLNIRMTDSEAFVVGENVAATEGKVVFKNHLFELIQYQATTEEVYKRPMMLVPPFVNKYYIMDLNQRKSFVKWLVDQGHTVFMISWVNPDASYRDTDFGHYVIDGIIPALDAIEAQTGEREVNGLGYCIGGTLLTAAMAYLAGKRRKQRIKSATLLTTILDFQQPGELGIFINDPMISAIESQNNHQGYMDGRQMAVSFSLLRENSLYWNYYITNYLKGEKPVAFDLLHWNSDNTNVPASCHNQMLRQFYLENKLSQPNGIEIDGIGIDLTKVKSPTFFLSAIEDHIALWKGTFKGTDLLSGQNTFVLAESGHIAGPMNHADSTKYGYWTNDKVDTDADTWLETADKHTGSWWGHWQEWLDARNFSQKIEARVLEGELDAPGNYVKQRIEDVLNTQEESCHVA</sequence>
<dbReference type="GO" id="GO:0042619">
    <property type="term" value="P:poly-hydroxybutyrate biosynthetic process"/>
    <property type="evidence" value="ECO:0007669"/>
    <property type="project" value="InterPro"/>
</dbReference>
<dbReference type="GO" id="GO:0016746">
    <property type="term" value="F:acyltransferase activity"/>
    <property type="evidence" value="ECO:0007669"/>
    <property type="project" value="UniProtKB-KW"/>
</dbReference>
<evidence type="ECO:0000256" key="4">
    <source>
        <dbReference type="ARBA" id="ARBA00023315"/>
    </source>
</evidence>
<evidence type="ECO:0000256" key="3">
    <source>
        <dbReference type="ARBA" id="ARBA00022679"/>
    </source>
</evidence>
<keyword evidence="4" id="KW-0012">Acyltransferase</keyword>
<evidence type="ECO:0000259" key="5">
    <source>
        <dbReference type="Pfam" id="PF07167"/>
    </source>
</evidence>
<dbReference type="KEGG" id="vck:PG915_19845"/>
<keyword evidence="3" id="KW-0808">Transferase</keyword>
<accession>A0AAU8BRL2</accession>
<dbReference type="InterPro" id="IPR051321">
    <property type="entry name" value="PHA/PHB_synthase"/>
</dbReference>
<evidence type="ECO:0000313" key="6">
    <source>
        <dbReference type="EMBL" id="XCD18992.1"/>
    </source>
</evidence>
<dbReference type="InterPro" id="IPR010941">
    <property type="entry name" value="PhaC_N"/>
</dbReference>
<proteinExistence type="predicted"/>
<feature type="domain" description="Poly-beta-hydroxybutyrate polymerase N-terminal" evidence="5">
    <location>
        <begin position="86"/>
        <end position="257"/>
    </location>
</feature>
<protein>
    <submittedName>
        <fullName evidence="6">Class I poly(R)-hydroxyalkanoic acid synthase</fullName>
    </submittedName>
</protein>
<dbReference type="InterPro" id="IPR029058">
    <property type="entry name" value="AB_hydrolase_fold"/>
</dbReference>
<name>A0AAU8BRL2_9VIBR</name>
<dbReference type="RefSeq" id="WP_353500125.1">
    <property type="nucleotide sequence ID" value="NZ_CP115921.1"/>
</dbReference>
<dbReference type="EMBL" id="CP115921">
    <property type="protein sequence ID" value="XCD18992.1"/>
    <property type="molecule type" value="Genomic_DNA"/>
</dbReference>
<comment type="subcellular location">
    <subcellularLocation>
        <location evidence="1">Cytoplasm</location>
    </subcellularLocation>
</comment>
<keyword evidence="2" id="KW-0963">Cytoplasm</keyword>
<dbReference type="SUPFAM" id="SSF53474">
    <property type="entry name" value="alpha/beta-Hydrolases"/>
    <property type="match status" value="1"/>
</dbReference>
<dbReference type="PANTHER" id="PTHR36837:SF5">
    <property type="entry name" value="POLY-3-HYDROXYBUTYRATE SYNTHASE"/>
    <property type="match status" value="1"/>
</dbReference>
<gene>
    <name evidence="6" type="primary">phaC</name>
    <name evidence="6" type="ORF">PG915_19845</name>
</gene>